<dbReference type="PANTHER" id="PTHR21666">
    <property type="entry name" value="PEPTIDASE-RELATED"/>
    <property type="match status" value="1"/>
</dbReference>
<keyword evidence="1" id="KW-0472">Membrane</keyword>
<dbReference type="AlphaFoldDB" id="A0A3S9MVV2"/>
<dbReference type="EMBL" id="CP034549">
    <property type="protein sequence ID" value="AZQ43243.1"/>
    <property type="molecule type" value="Genomic_DNA"/>
</dbReference>
<accession>A0A3S9MVV2</accession>
<reference evidence="3 4" key="1">
    <citation type="submission" date="2018-12" db="EMBL/GenBank/DDBJ databases">
        <title>Complete genome of Nonlabens sp. MJ115.</title>
        <authorList>
            <person name="Choi H.S."/>
            <person name="Jung J."/>
        </authorList>
    </citation>
    <scope>NUCLEOTIDE SEQUENCE [LARGE SCALE GENOMIC DNA]</scope>
    <source>
        <strain evidence="3 4">MJ115</strain>
    </source>
</reference>
<dbReference type="CDD" id="cd12797">
    <property type="entry name" value="M23_peptidase"/>
    <property type="match status" value="1"/>
</dbReference>
<feature type="domain" description="M23ase beta-sheet core" evidence="2">
    <location>
        <begin position="195"/>
        <end position="292"/>
    </location>
</feature>
<sequence>MSFLRRNGVAIIVITFLLAAAYLYFYKPEFFDFIKQPTAREIYQRQLEKNPSSLKKWQELTQLAITDSLVIDENYSEFLNARHMPFSAGYLVDIAQGESLKATITSTSIQHWLLEFYDVNNRLLTSATVQDTLITLKPITQEQQVRVIVQSLLDSVSTAQLKIYKQPLLAFPVAGKSNRSIQSFWGASRAGGARSHKGNDIFADRGHPVIAAADGSISSVRDRGLGGKQIWLRDPLTQSSHYYAHLDSQLVKAGQRVKRGDTIGLVGNTGNARTTPPHLHFGIYKSGGAVDPKPYIWQQEIPEKSIALPFAEIAIGKGTGANLRRRPDSKGELIRNIQNDTVTILGNSTNWYHVRIADSLAGFAHQSVIRLIKD</sequence>
<evidence type="ECO:0000256" key="1">
    <source>
        <dbReference type="SAM" id="Phobius"/>
    </source>
</evidence>
<dbReference type="Gene3D" id="2.30.30.40">
    <property type="entry name" value="SH3 Domains"/>
    <property type="match status" value="1"/>
</dbReference>
<gene>
    <name evidence="3" type="ORF">EJ995_02955</name>
</gene>
<dbReference type="Gene3D" id="2.70.70.10">
    <property type="entry name" value="Glucose Permease (Domain IIA)"/>
    <property type="match status" value="1"/>
</dbReference>
<dbReference type="PANTHER" id="PTHR21666:SF268">
    <property type="entry name" value="PEPTIDASE M23 DOMAIN-CONTAINING PROTEIN"/>
    <property type="match status" value="1"/>
</dbReference>
<evidence type="ECO:0000313" key="3">
    <source>
        <dbReference type="EMBL" id="AZQ43243.1"/>
    </source>
</evidence>
<dbReference type="InterPro" id="IPR016047">
    <property type="entry name" value="M23ase_b-sheet_dom"/>
</dbReference>
<feature type="transmembrane region" description="Helical" evidence="1">
    <location>
        <begin position="7"/>
        <end position="26"/>
    </location>
</feature>
<name>A0A3S9MVV2_9FLAO</name>
<dbReference type="SUPFAM" id="SSF51261">
    <property type="entry name" value="Duplicated hybrid motif"/>
    <property type="match status" value="1"/>
</dbReference>
<evidence type="ECO:0000259" key="2">
    <source>
        <dbReference type="Pfam" id="PF01551"/>
    </source>
</evidence>
<keyword evidence="4" id="KW-1185">Reference proteome</keyword>
<dbReference type="InterPro" id="IPR050570">
    <property type="entry name" value="Cell_wall_metabolism_enzyme"/>
</dbReference>
<evidence type="ECO:0000313" key="4">
    <source>
        <dbReference type="Proteomes" id="UP000279600"/>
    </source>
</evidence>
<dbReference type="Proteomes" id="UP000279600">
    <property type="component" value="Chromosome"/>
</dbReference>
<dbReference type="InterPro" id="IPR011055">
    <property type="entry name" value="Dup_hybrid_motif"/>
</dbReference>
<dbReference type="OrthoDB" id="9810477at2"/>
<dbReference type="RefSeq" id="WP_126445460.1">
    <property type="nucleotide sequence ID" value="NZ_CP034549.1"/>
</dbReference>
<protein>
    <submittedName>
        <fullName evidence="3">M23 family peptidase</fullName>
    </submittedName>
</protein>
<dbReference type="Pfam" id="PF01551">
    <property type="entry name" value="Peptidase_M23"/>
    <property type="match status" value="1"/>
</dbReference>
<dbReference type="GO" id="GO:0004222">
    <property type="term" value="F:metalloendopeptidase activity"/>
    <property type="evidence" value="ECO:0007669"/>
    <property type="project" value="TreeGrafter"/>
</dbReference>
<dbReference type="KEGG" id="noj:EJ995_02955"/>
<organism evidence="3 4">
    <name type="scientific">Nonlabens ponticola</name>
    <dbReference type="NCBI Taxonomy" id="2496866"/>
    <lineage>
        <taxon>Bacteria</taxon>
        <taxon>Pseudomonadati</taxon>
        <taxon>Bacteroidota</taxon>
        <taxon>Flavobacteriia</taxon>
        <taxon>Flavobacteriales</taxon>
        <taxon>Flavobacteriaceae</taxon>
        <taxon>Nonlabens</taxon>
    </lineage>
</organism>
<keyword evidence="1" id="KW-0812">Transmembrane</keyword>
<proteinExistence type="predicted"/>
<keyword evidence="1" id="KW-1133">Transmembrane helix</keyword>